<comment type="caution">
    <text evidence="1">The sequence shown here is derived from an EMBL/GenBank/DDBJ whole genome shotgun (WGS) entry which is preliminary data.</text>
</comment>
<organism evidence="1">
    <name type="scientific">marine sediment metagenome</name>
    <dbReference type="NCBI Taxonomy" id="412755"/>
    <lineage>
        <taxon>unclassified sequences</taxon>
        <taxon>metagenomes</taxon>
        <taxon>ecological metagenomes</taxon>
    </lineage>
</organism>
<dbReference type="AlphaFoldDB" id="A0A0F9B475"/>
<reference evidence="1" key="1">
    <citation type="journal article" date="2015" name="Nature">
        <title>Complex archaea that bridge the gap between prokaryotes and eukaryotes.</title>
        <authorList>
            <person name="Spang A."/>
            <person name="Saw J.H."/>
            <person name="Jorgensen S.L."/>
            <person name="Zaremba-Niedzwiedzka K."/>
            <person name="Martijn J."/>
            <person name="Lind A.E."/>
            <person name="van Eijk R."/>
            <person name="Schleper C."/>
            <person name="Guy L."/>
            <person name="Ettema T.J."/>
        </authorList>
    </citation>
    <scope>NUCLEOTIDE SEQUENCE</scope>
</reference>
<evidence type="ECO:0000313" key="1">
    <source>
        <dbReference type="EMBL" id="KKK79356.1"/>
    </source>
</evidence>
<name>A0A0F9B475_9ZZZZ</name>
<accession>A0A0F9B475</accession>
<protein>
    <submittedName>
        <fullName evidence="1">Uncharacterized protein</fullName>
    </submittedName>
</protein>
<dbReference type="EMBL" id="LAZR01054067">
    <property type="protein sequence ID" value="KKK79356.1"/>
    <property type="molecule type" value="Genomic_DNA"/>
</dbReference>
<gene>
    <name evidence="1" type="ORF">LCGC14_2834320</name>
</gene>
<proteinExistence type="predicted"/>
<sequence>MKIEIDEDRLVNQIAEGVIRGEWSGQQLDERVESLLAEKIGDELTESLRATLHERVAKMANEAIDAGLQKTDEWGNPTGPPVNLRSLVADYFTQSVRDPSNRYNNRNDTKQPLVAWMIRDLLKEQMSKQLKVEMDRATKEVRGAVDNMVKERLSETLRDALGIGGKRR</sequence>